<sequence>MGNDLDKRVVVIGAGIVGASLAYHLARKGAKVTVVEADGVASGVTGTSFAWINATHGEADPIAPLRGAAIAEYRHLETQLPGLKVRWTGALSYRASSTEALPGSGNPASKNGVSRSQIIDLEPNLKHPPESASYAADEGALDAVQATHALIAGAQAHGAKVLTHTRVLGFAHHDAVTGVNTSNGIIEADIVVLAAGTGITKLTGMLEVPLPIEASPAIFIRYQSPGNLVQTLISNSEMEVRQSSDGALLAAEDYVDDTAENQPAAIARRTAKAIQNELHGVADLAPEVACVGYRPIPADGVPIIGFLPKIAGVYVCAMHPGVTLAAIVGRLASEEILEGKQSRALEPCRPHRFFQA</sequence>
<evidence type="ECO:0000313" key="4">
    <source>
        <dbReference type="Proteomes" id="UP000494269"/>
    </source>
</evidence>
<dbReference type="Gene3D" id="3.30.9.10">
    <property type="entry name" value="D-Amino Acid Oxidase, subunit A, domain 2"/>
    <property type="match status" value="1"/>
</dbReference>
<evidence type="ECO:0000313" key="3">
    <source>
        <dbReference type="EMBL" id="CAB3655642.1"/>
    </source>
</evidence>
<dbReference type="InterPro" id="IPR036188">
    <property type="entry name" value="FAD/NAD-bd_sf"/>
</dbReference>
<dbReference type="RefSeq" id="WP_175168516.1">
    <property type="nucleotide sequence ID" value="NZ_CADIJQ010000001.1"/>
</dbReference>
<dbReference type="GO" id="GO:0005737">
    <property type="term" value="C:cytoplasm"/>
    <property type="evidence" value="ECO:0007669"/>
    <property type="project" value="TreeGrafter"/>
</dbReference>
<dbReference type="PANTHER" id="PTHR13847">
    <property type="entry name" value="SARCOSINE DEHYDROGENASE-RELATED"/>
    <property type="match status" value="1"/>
</dbReference>
<evidence type="ECO:0000259" key="2">
    <source>
        <dbReference type="Pfam" id="PF01266"/>
    </source>
</evidence>
<keyword evidence="4" id="KW-1185">Reference proteome</keyword>
<evidence type="ECO:0000256" key="1">
    <source>
        <dbReference type="ARBA" id="ARBA00023002"/>
    </source>
</evidence>
<keyword evidence="1 3" id="KW-0560">Oxidoreductase</keyword>
<dbReference type="SUPFAM" id="SSF51905">
    <property type="entry name" value="FAD/NAD(P)-binding domain"/>
    <property type="match status" value="1"/>
</dbReference>
<protein>
    <submittedName>
        <fullName evidence="3">Glycine oxidase</fullName>
        <ecNumber evidence="3">1.4.3.19</ecNumber>
    </submittedName>
</protein>
<reference evidence="3 4" key="1">
    <citation type="submission" date="2020-04" db="EMBL/GenBank/DDBJ databases">
        <authorList>
            <person name="De Canck E."/>
        </authorList>
    </citation>
    <scope>NUCLEOTIDE SEQUENCE [LARGE SCALE GENOMIC DNA]</scope>
    <source>
        <strain evidence="3 4">LMG 3441</strain>
    </source>
</reference>
<dbReference type="EC" id="1.4.3.19" evidence="3"/>
<accession>A0A6S6Z085</accession>
<dbReference type="EMBL" id="CADIJQ010000001">
    <property type="protein sequence ID" value="CAB3655642.1"/>
    <property type="molecule type" value="Genomic_DNA"/>
</dbReference>
<name>A0A6S6Z085_9BURK</name>
<dbReference type="InterPro" id="IPR006076">
    <property type="entry name" value="FAD-dep_OxRdtase"/>
</dbReference>
<dbReference type="Pfam" id="PF01266">
    <property type="entry name" value="DAO"/>
    <property type="match status" value="1"/>
</dbReference>
<dbReference type="Gene3D" id="3.50.50.60">
    <property type="entry name" value="FAD/NAD(P)-binding domain"/>
    <property type="match status" value="1"/>
</dbReference>
<proteinExistence type="predicted"/>
<organism evidence="3 4">
    <name type="scientific">Achromobacter kerstersii</name>
    <dbReference type="NCBI Taxonomy" id="1353890"/>
    <lineage>
        <taxon>Bacteria</taxon>
        <taxon>Pseudomonadati</taxon>
        <taxon>Pseudomonadota</taxon>
        <taxon>Betaproteobacteria</taxon>
        <taxon>Burkholderiales</taxon>
        <taxon>Alcaligenaceae</taxon>
        <taxon>Achromobacter</taxon>
    </lineage>
</organism>
<feature type="domain" description="FAD dependent oxidoreductase" evidence="2">
    <location>
        <begin position="8"/>
        <end position="334"/>
    </location>
</feature>
<dbReference type="Proteomes" id="UP000494269">
    <property type="component" value="Unassembled WGS sequence"/>
</dbReference>
<dbReference type="PANTHER" id="PTHR13847:SF289">
    <property type="entry name" value="GLYCINE OXIDASE"/>
    <property type="match status" value="1"/>
</dbReference>
<dbReference type="AlphaFoldDB" id="A0A6S6Z085"/>
<dbReference type="GO" id="GO:0043799">
    <property type="term" value="F:glycine oxidase activity"/>
    <property type="evidence" value="ECO:0007669"/>
    <property type="project" value="UniProtKB-EC"/>
</dbReference>
<gene>
    <name evidence="3" type="primary">thiO</name>
    <name evidence="3" type="ORF">LMG3441_00278</name>
</gene>